<keyword evidence="3" id="KW-1185">Reference proteome</keyword>
<dbReference type="EMBL" id="JASCZI010062478">
    <property type="protein sequence ID" value="MED6140539.1"/>
    <property type="molecule type" value="Genomic_DNA"/>
</dbReference>
<sequence length="172" mass="19667">TAETFHLVDQSIISMVGIVEDVIVRIGELTIPTDSHVIRTSPNDKGGYHQVLLGRPFFKITSFRLNYYDESFSFSVGNVIEIFQPTRPPILKKQHIQGIQPGKQEGKNSGEEIEQRKVEDQANTLQKKTGSRIIPSSARKNQKKESTKVVKKEEEAERMQDEKKSKVELRRF</sequence>
<name>A0ABU6SWI3_9FABA</name>
<protein>
    <submittedName>
        <fullName evidence="2">Uncharacterized protein</fullName>
    </submittedName>
</protein>
<dbReference type="Proteomes" id="UP001341840">
    <property type="component" value="Unassembled WGS sequence"/>
</dbReference>
<accession>A0ABU6SWI3</accession>
<proteinExistence type="predicted"/>
<evidence type="ECO:0000313" key="3">
    <source>
        <dbReference type="Proteomes" id="UP001341840"/>
    </source>
</evidence>
<comment type="caution">
    <text evidence="2">The sequence shown here is derived from an EMBL/GenBank/DDBJ whole genome shotgun (WGS) entry which is preliminary data.</text>
</comment>
<gene>
    <name evidence="2" type="ORF">PIB30_094199</name>
</gene>
<feature type="region of interest" description="Disordered" evidence="1">
    <location>
        <begin position="94"/>
        <end position="172"/>
    </location>
</feature>
<feature type="compositionally biased region" description="Basic and acidic residues" evidence="1">
    <location>
        <begin position="104"/>
        <end position="120"/>
    </location>
</feature>
<evidence type="ECO:0000256" key="1">
    <source>
        <dbReference type="SAM" id="MobiDB-lite"/>
    </source>
</evidence>
<organism evidence="2 3">
    <name type="scientific">Stylosanthes scabra</name>
    <dbReference type="NCBI Taxonomy" id="79078"/>
    <lineage>
        <taxon>Eukaryota</taxon>
        <taxon>Viridiplantae</taxon>
        <taxon>Streptophyta</taxon>
        <taxon>Embryophyta</taxon>
        <taxon>Tracheophyta</taxon>
        <taxon>Spermatophyta</taxon>
        <taxon>Magnoliopsida</taxon>
        <taxon>eudicotyledons</taxon>
        <taxon>Gunneridae</taxon>
        <taxon>Pentapetalae</taxon>
        <taxon>rosids</taxon>
        <taxon>fabids</taxon>
        <taxon>Fabales</taxon>
        <taxon>Fabaceae</taxon>
        <taxon>Papilionoideae</taxon>
        <taxon>50 kb inversion clade</taxon>
        <taxon>dalbergioids sensu lato</taxon>
        <taxon>Dalbergieae</taxon>
        <taxon>Pterocarpus clade</taxon>
        <taxon>Stylosanthes</taxon>
    </lineage>
</organism>
<feature type="non-terminal residue" evidence="2">
    <location>
        <position position="1"/>
    </location>
</feature>
<reference evidence="2 3" key="1">
    <citation type="journal article" date="2023" name="Plants (Basel)">
        <title>Bridging the Gap: Combining Genomics and Transcriptomics Approaches to Understand Stylosanthes scabra, an Orphan Legume from the Brazilian Caatinga.</title>
        <authorList>
            <person name="Ferreira-Neto J.R.C."/>
            <person name="da Silva M.D."/>
            <person name="Binneck E."/>
            <person name="de Melo N.F."/>
            <person name="da Silva R.H."/>
            <person name="de Melo A.L.T.M."/>
            <person name="Pandolfi V."/>
            <person name="Bustamante F.O."/>
            <person name="Brasileiro-Vidal A.C."/>
            <person name="Benko-Iseppon A.M."/>
        </authorList>
    </citation>
    <scope>NUCLEOTIDE SEQUENCE [LARGE SCALE GENOMIC DNA]</scope>
    <source>
        <tissue evidence="2">Leaves</tissue>
    </source>
</reference>
<feature type="compositionally biased region" description="Basic and acidic residues" evidence="1">
    <location>
        <begin position="143"/>
        <end position="172"/>
    </location>
</feature>
<evidence type="ECO:0000313" key="2">
    <source>
        <dbReference type="EMBL" id="MED6140539.1"/>
    </source>
</evidence>